<dbReference type="InterPro" id="IPR024459">
    <property type="entry name" value="Acb1-like_N"/>
</dbReference>
<dbReference type="Proteomes" id="UP000246901">
    <property type="component" value="Segment"/>
</dbReference>
<keyword evidence="5" id="KW-1185">Reference proteome</keyword>
<reference evidence="4 5" key="1">
    <citation type="submission" date="2018-03" db="EMBL/GenBank/DDBJ databases">
        <title>Phage therapy in agriculture - a green tech approach to combat plant pathogenic bacteria.</title>
        <authorList>
            <person name="Carstens A.B."/>
            <person name="Djurhuus A.M."/>
            <person name="Hansen L.H."/>
        </authorList>
    </citation>
    <scope>NUCLEOTIDE SEQUENCE [LARGE SCALE GENOMIC DNA]</scope>
</reference>
<proteinExistence type="predicted"/>
<organism evidence="4 5">
    <name type="scientific">Xanthomonas phage Carpasina</name>
    <dbReference type="NCBI Taxonomy" id="2163636"/>
    <lineage>
        <taxon>Viruses</taxon>
        <taxon>Duplodnaviria</taxon>
        <taxon>Heunggongvirae</taxon>
        <taxon>Uroviricota</taxon>
        <taxon>Caudoviricetes</taxon>
        <taxon>Lindbergviridae</taxon>
        <taxon>Carpasinavirus</taxon>
        <taxon>Carpasinavirus carpasina</taxon>
    </lineage>
</organism>
<dbReference type="Pfam" id="PF06381">
    <property type="entry name" value="Phage_portal_3"/>
    <property type="match status" value="1"/>
</dbReference>
<dbReference type="GeneID" id="54991489"/>
<evidence type="ECO:0000313" key="5">
    <source>
        <dbReference type="Proteomes" id="UP000246901"/>
    </source>
</evidence>
<feature type="region of interest" description="Disordered" evidence="1">
    <location>
        <begin position="473"/>
        <end position="515"/>
    </location>
</feature>
<dbReference type="KEGG" id="vg:54991489"/>
<protein>
    <submittedName>
        <fullName evidence="4">Uncharacterized protein</fullName>
    </submittedName>
</protein>
<dbReference type="RefSeq" id="YP_009800982.1">
    <property type="nucleotide sequence ID" value="NC_047962.1"/>
</dbReference>
<dbReference type="PROSITE" id="PS00387">
    <property type="entry name" value="PPASE"/>
    <property type="match status" value="1"/>
</dbReference>
<dbReference type="InterPro" id="IPR041595">
    <property type="entry name" value="Inorganic_Pase"/>
</dbReference>
<name>A0A2S1GSP0_9CAUD</name>
<feature type="compositionally biased region" description="Basic and acidic residues" evidence="1">
    <location>
        <begin position="481"/>
        <end position="500"/>
    </location>
</feature>
<feature type="domain" description="Anti-CBASS protein Acb1-like N-terminal" evidence="2">
    <location>
        <begin position="121"/>
        <end position="470"/>
    </location>
</feature>
<feature type="region of interest" description="Disordered" evidence="1">
    <location>
        <begin position="13"/>
        <end position="32"/>
    </location>
</feature>
<evidence type="ECO:0000259" key="3">
    <source>
        <dbReference type="Pfam" id="PF18823"/>
    </source>
</evidence>
<feature type="domain" description="Inorganic pyrophosphatase" evidence="3">
    <location>
        <begin position="654"/>
        <end position="776"/>
    </location>
</feature>
<dbReference type="Pfam" id="PF18823">
    <property type="entry name" value="InPase"/>
    <property type="match status" value="1"/>
</dbReference>
<evidence type="ECO:0000256" key="1">
    <source>
        <dbReference type="SAM" id="MobiDB-lite"/>
    </source>
</evidence>
<evidence type="ECO:0000313" key="4">
    <source>
        <dbReference type="EMBL" id="AWD92401.1"/>
    </source>
</evidence>
<evidence type="ECO:0000259" key="2">
    <source>
        <dbReference type="Pfam" id="PF06381"/>
    </source>
</evidence>
<dbReference type="EMBL" id="MH059633">
    <property type="protein sequence ID" value="AWD92401.1"/>
    <property type="molecule type" value="Genomic_DNA"/>
</dbReference>
<accession>A0A2S1GSP0</accession>
<sequence>MKPILARIKSFFSHKKERSDSDTEKTIPQSDPLDPIQAMRARRESFQTSELQLKTIKDYPIAELMPKDSAATKVAMDSARAEPAAKAMDSCAAAIGEMRELNAGVPNAIMGWYAAQTFIGYQACALIAQNWLVDKACSMPGEDAARNGWVIKAKHDNALSQEDHDRLRALDVDYKLMHNVVEFNRFKNVFGIRVAIFCVDSEDDDYYQKPFNPDGVTQGSYKGISQIDPYWMTPMLTAESTADPASINFYDPEFWIISGKKYHRSHLVIATGPAPADILKPTYIFGGIPLTQRIYERVYAAERTANEAPLLSLNKRTTALHVDLEAVAANQESFEGKLLTWVRYRDNHAVKVLGKDEVMEQFDTSLTDFDSIIMNQFQLVAAIAKTPATKLLGTSPKGFNATGEFESKSYHEELGSIQTHTMQPMVDRHYLLLCLSEGIEAELEVVWNPVDTPTAKELAELNDKKADTRQKYVNMGSVSPDEVRDTLRDDDRSGFNHLSDEDAEETPGGSPENLEYLEGASAMGMPGATVPAPANVAAQGVAPQVREDDGTAALPGVAPAPNRKGPVFPIAKEPGVNAPMQSDELEVDSEAVVILRQLSSRLEQIEASLPGAVVGAGDAPNGHVRTVMPGTTGVIPSVVGVLGHVPQSNPEKLPKLKVLGLVAVIENPRGTIRSGQDLSGDTWSVKMPDHYGFIKGTQGADGDEVDCFIGQNLSSSKVFIINQVDVNSGEFDEHKCMIGYSDWDSARAAYEESHDGDFDGLETAYELSAEEFKNWVSGEDLSLPLIGGTQVYPVNSDGV</sequence>